<accession>A0A512H5I1</accession>
<dbReference type="AlphaFoldDB" id="A0A512H5I1"/>
<reference evidence="4 5" key="1">
    <citation type="submission" date="2019-07" db="EMBL/GenBank/DDBJ databases">
        <title>Whole genome shotgun sequence of Rhodospirillum oryzae NBRC 107573.</title>
        <authorList>
            <person name="Hosoyama A."/>
            <person name="Uohara A."/>
            <person name="Ohji S."/>
            <person name="Ichikawa N."/>
        </authorList>
    </citation>
    <scope>NUCLEOTIDE SEQUENCE [LARGE SCALE GENOMIC DNA]</scope>
    <source>
        <strain evidence="4 5">NBRC 107573</strain>
    </source>
</reference>
<dbReference type="SUPFAM" id="SSF53850">
    <property type="entry name" value="Periplasmic binding protein-like II"/>
    <property type="match status" value="1"/>
</dbReference>
<name>A0A512H5I1_9PROT</name>
<evidence type="ECO:0000256" key="2">
    <source>
        <dbReference type="ARBA" id="ARBA00005695"/>
    </source>
</evidence>
<dbReference type="OrthoDB" id="9803988at2"/>
<dbReference type="Proteomes" id="UP000321567">
    <property type="component" value="Unassembled WGS sequence"/>
</dbReference>
<organism evidence="4 5">
    <name type="scientific">Pararhodospirillum oryzae</name>
    <dbReference type="NCBI Taxonomy" id="478448"/>
    <lineage>
        <taxon>Bacteria</taxon>
        <taxon>Pseudomonadati</taxon>
        <taxon>Pseudomonadota</taxon>
        <taxon>Alphaproteobacteria</taxon>
        <taxon>Rhodospirillales</taxon>
        <taxon>Rhodospirillaceae</taxon>
        <taxon>Pararhodospirillum</taxon>
    </lineage>
</organism>
<dbReference type="InterPro" id="IPR000914">
    <property type="entry name" value="SBP_5_dom"/>
</dbReference>
<dbReference type="Gene3D" id="3.90.76.10">
    <property type="entry name" value="Dipeptide-binding Protein, Domain 1"/>
    <property type="match status" value="1"/>
</dbReference>
<protein>
    <submittedName>
        <fullName evidence="4">ABC transporter substrate-binding protein</fullName>
    </submittedName>
</protein>
<comment type="subcellular location">
    <subcellularLocation>
        <location evidence="1">Periplasm</location>
    </subcellularLocation>
</comment>
<evidence type="ECO:0000259" key="3">
    <source>
        <dbReference type="Pfam" id="PF00496"/>
    </source>
</evidence>
<dbReference type="GO" id="GO:0030288">
    <property type="term" value="C:outer membrane-bounded periplasmic space"/>
    <property type="evidence" value="ECO:0007669"/>
    <property type="project" value="UniProtKB-ARBA"/>
</dbReference>
<dbReference type="PIRSF" id="PIRSF002741">
    <property type="entry name" value="MppA"/>
    <property type="match status" value="1"/>
</dbReference>
<dbReference type="GO" id="GO:0015833">
    <property type="term" value="P:peptide transport"/>
    <property type="evidence" value="ECO:0007669"/>
    <property type="project" value="TreeGrafter"/>
</dbReference>
<dbReference type="EMBL" id="BJZO01000014">
    <property type="protein sequence ID" value="GEO80698.1"/>
    <property type="molecule type" value="Genomic_DNA"/>
</dbReference>
<proteinExistence type="inferred from homology"/>
<keyword evidence="5" id="KW-1185">Reference proteome</keyword>
<comment type="caution">
    <text evidence="4">The sequence shown here is derived from an EMBL/GenBank/DDBJ whole genome shotgun (WGS) entry which is preliminary data.</text>
</comment>
<feature type="domain" description="Solute-binding protein family 5" evidence="3">
    <location>
        <begin position="84"/>
        <end position="443"/>
    </location>
</feature>
<dbReference type="Gene3D" id="3.10.105.10">
    <property type="entry name" value="Dipeptide-binding Protein, Domain 3"/>
    <property type="match status" value="1"/>
</dbReference>
<dbReference type="Gene3D" id="3.40.190.10">
    <property type="entry name" value="Periplasmic binding protein-like II"/>
    <property type="match status" value="1"/>
</dbReference>
<dbReference type="InterPro" id="IPR030678">
    <property type="entry name" value="Peptide/Ni-bd"/>
</dbReference>
<comment type="similarity">
    <text evidence="2">Belongs to the bacterial solute-binding protein 5 family.</text>
</comment>
<dbReference type="CDD" id="cd08512">
    <property type="entry name" value="PBP2_NikA_DppA_OppA_like_7"/>
    <property type="match status" value="1"/>
</dbReference>
<dbReference type="GO" id="GO:0043190">
    <property type="term" value="C:ATP-binding cassette (ABC) transporter complex"/>
    <property type="evidence" value="ECO:0007669"/>
    <property type="project" value="InterPro"/>
</dbReference>
<dbReference type="PANTHER" id="PTHR30290">
    <property type="entry name" value="PERIPLASMIC BINDING COMPONENT OF ABC TRANSPORTER"/>
    <property type="match status" value="1"/>
</dbReference>
<evidence type="ECO:0000313" key="5">
    <source>
        <dbReference type="Proteomes" id="UP000321567"/>
    </source>
</evidence>
<evidence type="ECO:0000256" key="1">
    <source>
        <dbReference type="ARBA" id="ARBA00004418"/>
    </source>
</evidence>
<dbReference type="GO" id="GO:1904680">
    <property type="term" value="F:peptide transmembrane transporter activity"/>
    <property type="evidence" value="ECO:0007669"/>
    <property type="project" value="TreeGrafter"/>
</dbReference>
<sequence length="541" mass="59931">MSHLPCGRRARVLFLVAGAFVALVLSGAPARARTPADMAVIAWQLDELISLDPAEAYEFAGAEIAANVYDRLVYYNIDAPEEILGGIAERWDIGADGRTYTFHIRDGVRFQSGNPVTALDAAWSLQRVVLLNKGPAFILTQLGLTPDTVARRVRAVDERTLVLETDRPFAPSFVLNGLGSWVSSVLDRQTVLAHEENGDLGNGWLKTHTAGSGPFSLGVWRPNEMVLLNRFEGYWQGAPAMKRVALRHVPESAPQRLMLEKGDADIARNLSPDDQAALARNPAITVRRVPQSALYYLGLNQKNPILARPEVREALKWLIDYEGIERNILQGSKKPHQTFLPEGFPGALADTPYHLDLERARALLAQAGLADGFSVTMDVRNTYPTADVAQVIQATWAKVGIHLEILPGDNKQTLTRYRARQHDIYIGRWAPDYLDPHGNAQGFAWNPDNSDTSPTTLLAWRNNWVIPDLTARTEAALVEPDSGVRRQRYQDLQRAVLADSPYVIMFQDINVIAERVGVTGFAVGPNFDVVYYRAIRKDSGS</sequence>
<gene>
    <name evidence="4" type="ORF">ROR02_08290</name>
</gene>
<dbReference type="RefSeq" id="WP_147162747.1">
    <property type="nucleotide sequence ID" value="NZ_BJZO01000014.1"/>
</dbReference>
<evidence type="ECO:0000313" key="4">
    <source>
        <dbReference type="EMBL" id="GEO80698.1"/>
    </source>
</evidence>
<dbReference type="PANTHER" id="PTHR30290:SF34">
    <property type="entry name" value="ABC TRANSPORTER, PERIPLASMIC OLIGO-PEPTIDE BINDING PROTEIN, PUTATIVE-RELATED"/>
    <property type="match status" value="1"/>
</dbReference>
<dbReference type="InterPro" id="IPR039424">
    <property type="entry name" value="SBP_5"/>
</dbReference>
<dbReference type="Pfam" id="PF00496">
    <property type="entry name" value="SBP_bac_5"/>
    <property type="match status" value="1"/>
</dbReference>